<dbReference type="GO" id="GO:0042619">
    <property type="term" value="P:poly-hydroxybutyrate biosynthetic process"/>
    <property type="evidence" value="ECO:0007669"/>
    <property type="project" value="InterPro"/>
</dbReference>
<dbReference type="KEGG" id="pla:Plav_1129"/>
<keyword evidence="5" id="KW-1185">Reference proteome</keyword>
<evidence type="ECO:0000256" key="1">
    <source>
        <dbReference type="ARBA" id="ARBA00022679"/>
    </source>
</evidence>
<evidence type="ECO:0000259" key="3">
    <source>
        <dbReference type="Pfam" id="PF07167"/>
    </source>
</evidence>
<dbReference type="InterPro" id="IPR029058">
    <property type="entry name" value="AB_hydrolase_fold"/>
</dbReference>
<feature type="domain" description="Poly-beta-hydroxybutyrate polymerase N-terminal" evidence="3">
    <location>
        <begin position="78"/>
        <end position="247"/>
    </location>
</feature>
<dbReference type="STRING" id="402881.Plav_1129"/>
<dbReference type="eggNOG" id="COG3243">
    <property type="taxonomic scope" value="Bacteria"/>
</dbReference>
<dbReference type="Proteomes" id="UP000006377">
    <property type="component" value="Chromosome"/>
</dbReference>
<dbReference type="HOGENOM" id="CLU_017387_3_0_5"/>
<protein>
    <submittedName>
        <fullName evidence="4">Poly-beta-hydroxybutyrate polymerase domain protein</fullName>
    </submittedName>
</protein>
<keyword evidence="2" id="KW-0012">Acyltransferase</keyword>
<dbReference type="OrthoDB" id="7208816at2"/>
<evidence type="ECO:0000256" key="2">
    <source>
        <dbReference type="ARBA" id="ARBA00023315"/>
    </source>
</evidence>
<dbReference type="RefSeq" id="WP_012110011.1">
    <property type="nucleotide sequence ID" value="NC_009719.1"/>
</dbReference>
<dbReference type="PANTHER" id="PTHR36837">
    <property type="entry name" value="POLY(3-HYDROXYALKANOATE) POLYMERASE SUBUNIT PHAC"/>
    <property type="match status" value="1"/>
</dbReference>
<dbReference type="InterPro" id="IPR010941">
    <property type="entry name" value="PhaC_N"/>
</dbReference>
<dbReference type="EMBL" id="CP000774">
    <property type="protein sequence ID" value="ABS62750.1"/>
    <property type="molecule type" value="Genomic_DNA"/>
</dbReference>
<gene>
    <name evidence="4" type="ordered locus">Plav_1129</name>
</gene>
<dbReference type="GO" id="GO:0016746">
    <property type="term" value="F:acyltransferase activity"/>
    <property type="evidence" value="ECO:0007669"/>
    <property type="project" value="UniProtKB-KW"/>
</dbReference>
<evidence type="ECO:0000313" key="5">
    <source>
        <dbReference type="Proteomes" id="UP000006377"/>
    </source>
</evidence>
<dbReference type="PANTHER" id="PTHR36837:SF5">
    <property type="entry name" value="POLY-3-HYDROXYBUTYRATE SYNTHASE"/>
    <property type="match status" value="1"/>
</dbReference>
<sequence>MAKRREDIVPGLGEEAAETPNVLSPIVGISREDVLSAIGSIVGGAARQPFTFMQHIGSFGRNVVDIVGGGAKFAPQPKDRRFIDSAWQKSPVYRRLMQGWLAFQTEVHGFIKSLDLDPVEHGRAMLVADIMIDAVAPTNTFVGNPSAVKLALDTGGSSLVQGFRNAIDDLRNNHGMPSQVDKSPFKVGENIATTEGAVVYRTEMLELLQYTPQSGQVHAMPLLFVPPQINKYYVLDLTPEKSMSRYLTTQGFQVFVVSWRNPGPEHRDWGLAEYVAALVDVIGVVCAITSSDKVNISGGCSGGITTATLLSYLAAKGDKRVNSVTFWVCVLDPRMEDSDVGVLVTKRGIEMARKRSAKKGVLAGSDLSRVFAWLRPNDLIWNYVVNNYLHGQKPPAFDVLFWNNDSTNLTAALHSDYLSLYETQPFANPGKEQILGEPIDLGKVEIDAFIVGGVTDHITPWKACYRTTQMLGGNKEFVLSNSGHIQAILNPPGNPKAKYFVNDKLPSTADEWAAGASEVNGSWWERWAKWLGERSGEMQPASKKLGNRKYKPLDAAPGTYVLG</sequence>
<dbReference type="Gene3D" id="3.40.50.1820">
    <property type="entry name" value="alpha/beta hydrolase"/>
    <property type="match status" value="1"/>
</dbReference>
<keyword evidence="1" id="KW-0808">Transferase</keyword>
<name>A7HS67_PARL1</name>
<accession>A7HS67</accession>
<organism evidence="4 5">
    <name type="scientific">Parvibaculum lavamentivorans (strain DS-1 / DSM 13023 / NCIMB 13966)</name>
    <dbReference type="NCBI Taxonomy" id="402881"/>
    <lineage>
        <taxon>Bacteria</taxon>
        <taxon>Pseudomonadati</taxon>
        <taxon>Pseudomonadota</taxon>
        <taxon>Alphaproteobacteria</taxon>
        <taxon>Hyphomicrobiales</taxon>
        <taxon>Parvibaculaceae</taxon>
        <taxon>Parvibaculum</taxon>
    </lineage>
</organism>
<proteinExistence type="predicted"/>
<dbReference type="SUPFAM" id="SSF53474">
    <property type="entry name" value="alpha/beta-Hydrolases"/>
    <property type="match status" value="1"/>
</dbReference>
<dbReference type="Pfam" id="PF07167">
    <property type="entry name" value="PhaC_N"/>
    <property type="match status" value="1"/>
</dbReference>
<reference evidence="4 5" key="1">
    <citation type="journal article" date="2011" name="Stand. Genomic Sci.">
        <title>Complete genome sequence of Parvibaculum lavamentivorans type strain (DS-1(T)).</title>
        <authorList>
            <person name="Schleheck D."/>
            <person name="Weiss M."/>
            <person name="Pitluck S."/>
            <person name="Bruce D."/>
            <person name="Land M.L."/>
            <person name="Han S."/>
            <person name="Saunders E."/>
            <person name="Tapia R."/>
            <person name="Detter C."/>
            <person name="Brettin T."/>
            <person name="Han J."/>
            <person name="Woyke T."/>
            <person name="Goodwin L."/>
            <person name="Pennacchio L."/>
            <person name="Nolan M."/>
            <person name="Cook A.M."/>
            <person name="Kjelleberg S."/>
            <person name="Thomas T."/>
        </authorList>
    </citation>
    <scope>NUCLEOTIDE SEQUENCE [LARGE SCALE GENOMIC DNA]</scope>
    <source>
        <strain evidence="5">DS-1 / DSM 13023 / NCIMB 13966</strain>
    </source>
</reference>
<dbReference type="InterPro" id="IPR051321">
    <property type="entry name" value="PHA/PHB_synthase"/>
</dbReference>
<evidence type="ECO:0000313" key="4">
    <source>
        <dbReference type="EMBL" id="ABS62750.1"/>
    </source>
</evidence>
<dbReference type="AlphaFoldDB" id="A7HS67"/>